<feature type="domain" description="YcaO" evidence="1">
    <location>
        <begin position="67"/>
        <end position="401"/>
    </location>
</feature>
<dbReference type="EMBL" id="FWFP01000004">
    <property type="protein sequence ID" value="SLN38698.1"/>
    <property type="molecule type" value="Genomic_DNA"/>
</dbReference>
<dbReference type="AlphaFoldDB" id="A0A1X6Z313"/>
<organism evidence="2 3">
    <name type="scientific">Ruegeria meonggei</name>
    <dbReference type="NCBI Taxonomy" id="1446476"/>
    <lineage>
        <taxon>Bacteria</taxon>
        <taxon>Pseudomonadati</taxon>
        <taxon>Pseudomonadota</taxon>
        <taxon>Alphaproteobacteria</taxon>
        <taxon>Rhodobacterales</taxon>
        <taxon>Roseobacteraceae</taxon>
        <taxon>Ruegeria</taxon>
    </lineage>
</organism>
<evidence type="ECO:0000313" key="2">
    <source>
        <dbReference type="EMBL" id="SLN38698.1"/>
    </source>
</evidence>
<proteinExistence type="predicted"/>
<reference evidence="3" key="1">
    <citation type="submission" date="2017-03" db="EMBL/GenBank/DDBJ databases">
        <authorList>
            <person name="Rodrigo-Torres L."/>
            <person name="Arahal R.D."/>
            <person name="Lucena T."/>
        </authorList>
    </citation>
    <scope>NUCLEOTIDE SEQUENCE [LARGE SCALE GENOMIC DNA]</scope>
    <source>
        <strain evidence="3">CECT 8411</strain>
    </source>
</reference>
<evidence type="ECO:0000259" key="1">
    <source>
        <dbReference type="PROSITE" id="PS51664"/>
    </source>
</evidence>
<dbReference type="Pfam" id="PF02624">
    <property type="entry name" value="YcaO"/>
    <property type="match status" value="1"/>
</dbReference>
<dbReference type="RefSeq" id="WP_085822365.1">
    <property type="nucleotide sequence ID" value="NZ_FWFP01000004.1"/>
</dbReference>
<accession>A0A1X6Z313</accession>
<keyword evidence="3" id="KW-1185">Reference proteome</keyword>
<gene>
    <name evidence="2" type="ORF">RUM8411_01712</name>
</gene>
<dbReference type="InterPro" id="IPR003776">
    <property type="entry name" value="YcaO-like_dom"/>
</dbReference>
<dbReference type="Proteomes" id="UP000193778">
    <property type="component" value="Unassembled WGS sequence"/>
</dbReference>
<dbReference type="PROSITE" id="PS51664">
    <property type="entry name" value="YCAO"/>
    <property type="match status" value="1"/>
</dbReference>
<dbReference type="PANTHER" id="PTHR37809:SF1">
    <property type="entry name" value="RIBOSOMAL PROTEIN S12 METHYLTHIOTRANSFERASE ACCESSORY FACTOR YCAO"/>
    <property type="match status" value="1"/>
</dbReference>
<protein>
    <submittedName>
        <fullName evidence="2">YcaO-like family protein</fullName>
    </submittedName>
</protein>
<sequence length="401" mass="43633">MPDLSQKQYVLDTHRLRYPEQTLAIVRPFLRDMGITRIANLTGLDRIGLPTVMVSRPNSRSVAVSLGKGLSLHAAEASGVMEAIEAWHAERVHLPQRLARYADLVSDAPVVDVAGLPRVTGGQFDPHEAMLWVQGNDLGAGTNCWVPLEMVDTDYTSAPAGGQSAFPRTTNGLASGNNVVEASCHAICELIERDATTLWDHRSHRPRLDPDSVDDQRCRRAIEMITDAGLQIGLWNTTSDIGIASFRCVICESGGQPGHIGIGDGCHPDRAIALLRAVTEAAQTRLTYISGARDDLDPAEFTDQAKTDRGRYVHDLIEETVAKQRFADCPSVETGSFEEDLRLLLDRLADVAISQVVTVDLSRPEFGVAVVRAVIPGLEAPHDEPDYVPGTRAQNVLEAQP</sequence>
<name>A0A1X6Z313_9RHOB</name>
<dbReference type="Gene3D" id="3.30.160.660">
    <property type="match status" value="1"/>
</dbReference>
<dbReference type="OrthoDB" id="109999at2"/>
<dbReference type="PANTHER" id="PTHR37809">
    <property type="entry name" value="RIBOSOMAL PROTEIN S12 METHYLTHIOTRANSFERASE ACCESSORY FACTOR YCAO"/>
    <property type="match status" value="1"/>
</dbReference>
<evidence type="ECO:0000313" key="3">
    <source>
        <dbReference type="Proteomes" id="UP000193778"/>
    </source>
</evidence>
<dbReference type="NCBIfam" id="TIGR00702">
    <property type="entry name" value="YcaO-type kinase domain"/>
    <property type="match status" value="1"/>
</dbReference>